<proteinExistence type="predicted"/>
<evidence type="ECO:0000313" key="2">
    <source>
        <dbReference type="Proteomes" id="UP000070119"/>
    </source>
</evidence>
<gene>
    <name evidence="1" type="ORF">WK57_30455</name>
</gene>
<dbReference type="EMBL" id="LNJU01000005">
    <property type="protein sequence ID" value="KWZ53312.1"/>
    <property type="molecule type" value="Genomic_DNA"/>
</dbReference>
<name>A0AA40R516_9BURK</name>
<evidence type="ECO:0000313" key="1">
    <source>
        <dbReference type="EMBL" id="KWZ53312.1"/>
    </source>
</evidence>
<organism evidence="1 2">
    <name type="scientific">Burkholderia ubonensis</name>
    <dbReference type="NCBI Taxonomy" id="101571"/>
    <lineage>
        <taxon>Bacteria</taxon>
        <taxon>Pseudomonadati</taxon>
        <taxon>Pseudomonadota</taxon>
        <taxon>Betaproteobacteria</taxon>
        <taxon>Burkholderiales</taxon>
        <taxon>Burkholderiaceae</taxon>
        <taxon>Burkholderia</taxon>
        <taxon>Burkholderia cepacia complex</taxon>
    </lineage>
</organism>
<sequence length="64" mass="6814">MLIREIEGATRRLGAPADWDQSKSACDTLPIVDVETDNGPFMVSAWQPTAEELAALNARAGGKA</sequence>
<dbReference type="AlphaFoldDB" id="A0AA40R516"/>
<comment type="caution">
    <text evidence="1">The sequence shown here is derived from an EMBL/GenBank/DDBJ whole genome shotgun (WGS) entry which is preliminary data.</text>
</comment>
<dbReference type="RefSeq" id="WP_060969611.1">
    <property type="nucleotide sequence ID" value="NZ_CM003772.1"/>
</dbReference>
<protein>
    <submittedName>
        <fullName evidence="1">Uncharacterized protein</fullName>
    </submittedName>
</protein>
<reference evidence="1 2" key="1">
    <citation type="submission" date="2015-11" db="EMBL/GenBank/DDBJ databases">
        <authorList>
            <person name="Sahl J."/>
            <person name="Wagner D."/>
            <person name="Keim P."/>
        </authorList>
    </citation>
    <scope>NUCLEOTIDE SEQUENCE [LARGE SCALE GENOMIC DNA]</scope>
    <source>
        <strain evidence="1 2">MSMB1157</strain>
    </source>
</reference>
<accession>A0AA40R516</accession>
<dbReference type="Proteomes" id="UP000070119">
    <property type="component" value="Chromosome 2"/>
</dbReference>